<gene>
    <name evidence="3" type="ORF">GPUH_LOCUS16967</name>
</gene>
<feature type="region of interest" description="Disordered" evidence="2">
    <location>
        <begin position="1"/>
        <end position="20"/>
    </location>
</feature>
<proteinExistence type="predicted"/>
<dbReference type="AlphaFoldDB" id="A0A183E7M6"/>
<accession>A0A183E7M6</accession>
<keyword evidence="1" id="KW-0175">Coiled coil</keyword>
<evidence type="ECO:0000313" key="5">
    <source>
        <dbReference type="WBParaSite" id="GPUH_0001698901-mRNA-1"/>
    </source>
</evidence>
<dbReference type="EMBL" id="UYRT01084487">
    <property type="protein sequence ID" value="VDN28907.1"/>
    <property type="molecule type" value="Genomic_DNA"/>
</dbReference>
<organism evidence="5">
    <name type="scientific">Gongylonema pulchrum</name>
    <dbReference type="NCBI Taxonomy" id="637853"/>
    <lineage>
        <taxon>Eukaryota</taxon>
        <taxon>Metazoa</taxon>
        <taxon>Ecdysozoa</taxon>
        <taxon>Nematoda</taxon>
        <taxon>Chromadorea</taxon>
        <taxon>Rhabditida</taxon>
        <taxon>Spirurina</taxon>
        <taxon>Spiruromorpha</taxon>
        <taxon>Spiruroidea</taxon>
        <taxon>Gongylonematidae</taxon>
        <taxon>Gongylonema</taxon>
    </lineage>
</organism>
<dbReference type="WBParaSite" id="GPUH_0001698901-mRNA-1">
    <property type="protein sequence ID" value="GPUH_0001698901-mRNA-1"/>
    <property type="gene ID" value="GPUH_0001698901"/>
</dbReference>
<feature type="coiled-coil region" evidence="1">
    <location>
        <begin position="186"/>
        <end position="255"/>
    </location>
</feature>
<keyword evidence="4" id="KW-1185">Reference proteome</keyword>
<evidence type="ECO:0000313" key="4">
    <source>
        <dbReference type="Proteomes" id="UP000271098"/>
    </source>
</evidence>
<evidence type="ECO:0000256" key="2">
    <source>
        <dbReference type="SAM" id="MobiDB-lite"/>
    </source>
</evidence>
<protein>
    <submittedName>
        <fullName evidence="3 5">Uncharacterized protein</fullName>
    </submittedName>
</protein>
<dbReference type="Proteomes" id="UP000271098">
    <property type="component" value="Unassembled WGS sequence"/>
</dbReference>
<evidence type="ECO:0000256" key="1">
    <source>
        <dbReference type="SAM" id="Coils"/>
    </source>
</evidence>
<reference evidence="5" key="1">
    <citation type="submission" date="2016-06" db="UniProtKB">
        <authorList>
            <consortium name="WormBaseParasite"/>
        </authorList>
    </citation>
    <scope>IDENTIFICATION</scope>
</reference>
<reference evidence="3 4" key="2">
    <citation type="submission" date="2018-11" db="EMBL/GenBank/DDBJ databases">
        <authorList>
            <consortium name="Pathogen Informatics"/>
        </authorList>
    </citation>
    <scope>NUCLEOTIDE SEQUENCE [LARGE SCALE GENOMIC DNA]</scope>
</reference>
<dbReference type="OrthoDB" id="5877991at2759"/>
<sequence>MVAVASSGVDTLGSYHSQPGSYEQPVHLIASSGSDETRQSFATPERGCISNREITLSEQKKKAIDMRLQSQVPNAHWEGFVSAADMAKYAKERVDDYSFLINEAYCVSETFCENCYRMRVELELFAEKFTALANSGNLPNAGDSLFVSELESLYRNKEIEFSRLSMEHDAAVNRLSAEEVVFSTEEEKARQSQLMYEHEIKELKNQNERFAEELRTAEEEVERGEKRLEKEVKNVELLTQQIADLRMQLSILSERDKQAAEIINWWMHEARNQQVCDRSPDDRSEQNRHIAEGFSRLENEIKHVLEAVQSAQRSRVVEQKFAHVLKSFLKEAREGISSKNWEEGDVNCAITNFEAIFDAVFDDEHNVDVLIGRISEQRKARELELTQVLFMRFALCNSSTKRILSQSCLCVCASATFNSGTAKSREQRNVPHPCVSPQI</sequence>
<name>A0A183E7M6_9BILA</name>
<evidence type="ECO:0000313" key="3">
    <source>
        <dbReference type="EMBL" id="VDN28907.1"/>
    </source>
</evidence>